<dbReference type="InterPro" id="IPR029063">
    <property type="entry name" value="SAM-dependent_MTases_sf"/>
</dbReference>
<evidence type="ECO:0000259" key="2">
    <source>
        <dbReference type="Pfam" id="PF13649"/>
    </source>
</evidence>
<dbReference type="PANTHER" id="PTHR43591:SF50">
    <property type="entry name" value="METHYLTRANSFERASE DOMAIN-CONTAINING PROTEIN-RELATED"/>
    <property type="match status" value="1"/>
</dbReference>
<dbReference type="SUPFAM" id="SSF53335">
    <property type="entry name" value="S-adenosyl-L-methionine-dependent methyltransferases"/>
    <property type="match status" value="1"/>
</dbReference>
<protein>
    <submittedName>
        <fullName evidence="3">S-adenosyl-L-methionine-dependent methyltransferase</fullName>
    </submittedName>
</protein>
<name>A0A9P9E515_9HYPO</name>
<dbReference type="Proteomes" id="UP000738349">
    <property type="component" value="Unassembled WGS sequence"/>
</dbReference>
<sequence length="292" mass="32842">MAESQDQDRDLCPRIEEIPERLDEQHLFTTKTLGFLIHPNIPITSPTLKVADIGTGTGIWLLDVAKSLPSTCQLTGFDLSSSAFPPPQTWPPNVSFKIQDMFHPFPASEIGTYDVVAVRFVSSATARVEWTRAIENLMTLLKPGGWLQWIDSCNFALYNSVAGTSRAACQEIYDGLQPFRSKDDLVIGLMMREPKNTRREDVFRELGLVDVHEDIFSTDRLQDPELQLRDKGTRNVIVCFLGCLEELVGVEGSGWSKERIEKVKEEAMREIGKGVYHTLDQVCILGRKIGEL</sequence>
<comment type="caution">
    <text evidence="3">The sequence shown here is derived from an EMBL/GenBank/DDBJ whole genome shotgun (WGS) entry which is preliminary data.</text>
</comment>
<gene>
    <name evidence="3" type="ORF">EDB81DRAFT_807646</name>
</gene>
<dbReference type="AlphaFoldDB" id="A0A9P9E515"/>
<keyword evidence="3" id="KW-0808">Transferase</keyword>
<comment type="similarity">
    <text evidence="1">Belongs to the methyltransferase superfamily. LaeA methyltransferase family.</text>
</comment>
<proteinExistence type="inferred from homology"/>
<dbReference type="OrthoDB" id="417697at2759"/>
<dbReference type="Pfam" id="PF13649">
    <property type="entry name" value="Methyltransf_25"/>
    <property type="match status" value="1"/>
</dbReference>
<dbReference type="Gene3D" id="3.40.50.150">
    <property type="entry name" value="Vaccinia Virus protein VP39"/>
    <property type="match status" value="1"/>
</dbReference>
<evidence type="ECO:0000313" key="3">
    <source>
        <dbReference type="EMBL" id="KAH7130882.1"/>
    </source>
</evidence>
<evidence type="ECO:0000256" key="1">
    <source>
        <dbReference type="ARBA" id="ARBA00038158"/>
    </source>
</evidence>
<dbReference type="GO" id="GO:0008168">
    <property type="term" value="F:methyltransferase activity"/>
    <property type="evidence" value="ECO:0007669"/>
    <property type="project" value="UniProtKB-KW"/>
</dbReference>
<dbReference type="PANTHER" id="PTHR43591">
    <property type="entry name" value="METHYLTRANSFERASE"/>
    <property type="match status" value="1"/>
</dbReference>
<accession>A0A9P9E515</accession>
<reference evidence="3" key="1">
    <citation type="journal article" date="2021" name="Nat. Commun.">
        <title>Genetic determinants of endophytism in the Arabidopsis root mycobiome.</title>
        <authorList>
            <person name="Mesny F."/>
            <person name="Miyauchi S."/>
            <person name="Thiergart T."/>
            <person name="Pickel B."/>
            <person name="Atanasova L."/>
            <person name="Karlsson M."/>
            <person name="Huettel B."/>
            <person name="Barry K.W."/>
            <person name="Haridas S."/>
            <person name="Chen C."/>
            <person name="Bauer D."/>
            <person name="Andreopoulos W."/>
            <person name="Pangilinan J."/>
            <person name="LaButti K."/>
            <person name="Riley R."/>
            <person name="Lipzen A."/>
            <person name="Clum A."/>
            <person name="Drula E."/>
            <person name="Henrissat B."/>
            <person name="Kohler A."/>
            <person name="Grigoriev I.V."/>
            <person name="Martin F.M."/>
            <person name="Hacquard S."/>
        </authorList>
    </citation>
    <scope>NUCLEOTIDE SEQUENCE</scope>
    <source>
        <strain evidence="3">MPI-CAGE-AT-0147</strain>
    </source>
</reference>
<keyword evidence="4" id="KW-1185">Reference proteome</keyword>
<evidence type="ECO:0000313" key="4">
    <source>
        <dbReference type="Proteomes" id="UP000738349"/>
    </source>
</evidence>
<organism evidence="3 4">
    <name type="scientific">Dactylonectria macrodidyma</name>
    <dbReference type="NCBI Taxonomy" id="307937"/>
    <lineage>
        <taxon>Eukaryota</taxon>
        <taxon>Fungi</taxon>
        <taxon>Dikarya</taxon>
        <taxon>Ascomycota</taxon>
        <taxon>Pezizomycotina</taxon>
        <taxon>Sordariomycetes</taxon>
        <taxon>Hypocreomycetidae</taxon>
        <taxon>Hypocreales</taxon>
        <taxon>Nectriaceae</taxon>
        <taxon>Dactylonectria</taxon>
    </lineage>
</organism>
<keyword evidence="3" id="KW-0489">Methyltransferase</keyword>
<feature type="domain" description="Methyltransferase" evidence="2">
    <location>
        <begin position="50"/>
        <end position="145"/>
    </location>
</feature>
<dbReference type="GO" id="GO:0032259">
    <property type="term" value="P:methylation"/>
    <property type="evidence" value="ECO:0007669"/>
    <property type="project" value="UniProtKB-KW"/>
</dbReference>
<dbReference type="CDD" id="cd02440">
    <property type="entry name" value="AdoMet_MTases"/>
    <property type="match status" value="1"/>
</dbReference>
<dbReference type="InterPro" id="IPR041698">
    <property type="entry name" value="Methyltransf_25"/>
</dbReference>
<dbReference type="EMBL" id="JAGMUV010000017">
    <property type="protein sequence ID" value="KAH7130882.1"/>
    <property type="molecule type" value="Genomic_DNA"/>
</dbReference>